<proteinExistence type="predicted"/>
<evidence type="ECO:0000313" key="1">
    <source>
        <dbReference type="EMBL" id="OGZ02224.1"/>
    </source>
</evidence>
<accession>A0A1G2CLE5</accession>
<dbReference type="AlphaFoldDB" id="A0A1G2CLE5"/>
<comment type="caution">
    <text evidence="1">The sequence shown here is derived from an EMBL/GenBank/DDBJ whole genome shotgun (WGS) entry which is preliminary data.</text>
</comment>
<dbReference type="EMBL" id="MHLE01000038">
    <property type="protein sequence ID" value="OGZ02224.1"/>
    <property type="molecule type" value="Genomic_DNA"/>
</dbReference>
<gene>
    <name evidence="1" type="ORF">A2390_00850</name>
</gene>
<name>A0A1G2CLE5_9BACT</name>
<evidence type="ECO:0000313" key="2">
    <source>
        <dbReference type="Proteomes" id="UP000178599"/>
    </source>
</evidence>
<evidence type="ECO:0008006" key="3">
    <source>
        <dbReference type="Google" id="ProtNLM"/>
    </source>
</evidence>
<protein>
    <recommendedName>
        <fullName evidence="3">Translation elongation factor-like protein</fullName>
    </recommendedName>
</protein>
<sequence>MPKVKKATIKSKIKVKAVKLKKVLEKPIGKVVHFYNKIKVAVVKFSKPFKAGEKVKFSGATTSFSQVISSLEIDHKKVKTAPKGKKIGIKILKRARVGDEIFKA</sequence>
<organism evidence="1 2">
    <name type="scientific">Candidatus Liptonbacteria bacterium RIFOXYB1_FULL_36_10</name>
    <dbReference type="NCBI Taxonomy" id="1798654"/>
    <lineage>
        <taxon>Bacteria</taxon>
        <taxon>Candidatus Liptoniibacteriota</taxon>
    </lineage>
</organism>
<reference evidence="1 2" key="1">
    <citation type="journal article" date="2016" name="Nat. Commun.">
        <title>Thousands of microbial genomes shed light on interconnected biogeochemical processes in an aquifer system.</title>
        <authorList>
            <person name="Anantharaman K."/>
            <person name="Brown C.T."/>
            <person name="Hug L.A."/>
            <person name="Sharon I."/>
            <person name="Castelle C.J."/>
            <person name="Probst A.J."/>
            <person name="Thomas B.C."/>
            <person name="Singh A."/>
            <person name="Wilkins M.J."/>
            <person name="Karaoz U."/>
            <person name="Brodie E.L."/>
            <person name="Williams K.H."/>
            <person name="Hubbard S.S."/>
            <person name="Banfield J.F."/>
        </authorList>
    </citation>
    <scope>NUCLEOTIDE SEQUENCE [LARGE SCALE GENOMIC DNA]</scope>
</reference>
<dbReference type="Proteomes" id="UP000178599">
    <property type="component" value="Unassembled WGS sequence"/>
</dbReference>